<evidence type="ECO:0000256" key="2">
    <source>
        <dbReference type="SAM" id="SignalP"/>
    </source>
</evidence>
<dbReference type="CDD" id="cd01448">
    <property type="entry name" value="TST_Repeat_1"/>
    <property type="match status" value="1"/>
</dbReference>
<organism evidence="4 5">
    <name type="scientific">Ottowia thiooxydans</name>
    <dbReference type="NCBI Taxonomy" id="219182"/>
    <lineage>
        <taxon>Bacteria</taxon>
        <taxon>Pseudomonadati</taxon>
        <taxon>Pseudomonadota</taxon>
        <taxon>Betaproteobacteria</taxon>
        <taxon>Burkholderiales</taxon>
        <taxon>Comamonadaceae</taxon>
        <taxon>Ottowia</taxon>
    </lineage>
</organism>
<proteinExistence type="predicted"/>
<keyword evidence="4" id="KW-0808">Transferase</keyword>
<dbReference type="SMART" id="SM00450">
    <property type="entry name" value="RHOD"/>
    <property type="match status" value="2"/>
</dbReference>
<accession>A0ABV2QC19</accession>
<reference evidence="4 5" key="1">
    <citation type="submission" date="2024-06" db="EMBL/GenBank/DDBJ databases">
        <title>Sorghum-associated microbial communities from plants grown in Nebraska, USA.</title>
        <authorList>
            <person name="Schachtman D."/>
        </authorList>
    </citation>
    <scope>NUCLEOTIDE SEQUENCE [LARGE SCALE GENOMIC DNA]</scope>
    <source>
        <strain evidence="4 5">2709</strain>
    </source>
</reference>
<comment type="caution">
    <text evidence="4">The sequence shown here is derived from an EMBL/GenBank/DDBJ whole genome shotgun (WGS) entry which is preliminary data.</text>
</comment>
<feature type="chain" id="PRO_5045650469" evidence="2">
    <location>
        <begin position="22"/>
        <end position="320"/>
    </location>
</feature>
<feature type="domain" description="Rhodanese" evidence="3">
    <location>
        <begin position="177"/>
        <end position="291"/>
    </location>
</feature>
<evidence type="ECO:0000313" key="5">
    <source>
        <dbReference type="Proteomes" id="UP001549320"/>
    </source>
</evidence>
<dbReference type="PROSITE" id="PS50206">
    <property type="entry name" value="RHODANESE_3"/>
    <property type="match status" value="2"/>
</dbReference>
<evidence type="ECO:0000256" key="1">
    <source>
        <dbReference type="ARBA" id="ARBA00022737"/>
    </source>
</evidence>
<dbReference type="RefSeq" id="WP_354445196.1">
    <property type="nucleotide sequence ID" value="NZ_JBEPSH010000006.1"/>
</dbReference>
<dbReference type="EC" id="2.8.1.2" evidence="4"/>
<sequence>MRQVRLLIAIVALGLPVWAMAAQVLLTPKELDTLSQAHAVRIVDVREAEAYGLQHVPGAVSAPYSRWRGPGDNPGKLPALGELTSLVQELGLTPETPTVIVYTGIDSTDFGSAARVYWTLKMLGLKELSILNGGLAAWKSDGLPVSNKPATAPRSSYQPRMDTSMIATESEVLSKIGDARTNLIDSRPAPFYTGRVALDSARARGTLPGAINIDSDLYFEPGSAALMDKASLEQEADAPSLKPDGDVIAFCNTGHWSATEWFVRSEVLGQSHVKLYPGSMVEWTQSAKPLPMMNEPGRWAQLRYKLMTWSHRNLGTKAPQ</sequence>
<dbReference type="PANTHER" id="PTHR43855:SF1">
    <property type="entry name" value="THIOSULFATE SULFURTRANSFERASE"/>
    <property type="match status" value="1"/>
</dbReference>
<dbReference type="EMBL" id="JBEPSH010000006">
    <property type="protein sequence ID" value="MET4578175.1"/>
    <property type="molecule type" value="Genomic_DNA"/>
</dbReference>
<dbReference type="InterPro" id="IPR051126">
    <property type="entry name" value="Thiosulfate_sulfurtransferase"/>
</dbReference>
<evidence type="ECO:0000259" key="3">
    <source>
        <dbReference type="PROSITE" id="PS50206"/>
    </source>
</evidence>
<dbReference type="SUPFAM" id="SSF52821">
    <property type="entry name" value="Rhodanese/Cell cycle control phosphatase"/>
    <property type="match status" value="2"/>
</dbReference>
<protein>
    <submittedName>
        <fullName evidence="4">Thiosulfate/3-mercaptopyruvate sulfurtransferase</fullName>
        <ecNumber evidence="4">2.8.1.1</ecNumber>
        <ecNumber evidence="4">2.8.1.2</ecNumber>
    </submittedName>
</protein>
<dbReference type="PANTHER" id="PTHR43855">
    <property type="entry name" value="THIOSULFATE SULFURTRANSFERASE"/>
    <property type="match status" value="1"/>
</dbReference>
<dbReference type="InterPro" id="IPR001763">
    <property type="entry name" value="Rhodanese-like_dom"/>
</dbReference>
<keyword evidence="5" id="KW-1185">Reference proteome</keyword>
<gene>
    <name evidence="4" type="ORF">ABIE13_003291</name>
</gene>
<dbReference type="GO" id="GO:0004792">
    <property type="term" value="F:thiosulfate-cyanide sulfurtransferase activity"/>
    <property type="evidence" value="ECO:0007669"/>
    <property type="project" value="UniProtKB-EC"/>
</dbReference>
<feature type="signal peptide" evidence="2">
    <location>
        <begin position="1"/>
        <end position="21"/>
    </location>
</feature>
<evidence type="ECO:0000313" key="4">
    <source>
        <dbReference type="EMBL" id="MET4578175.1"/>
    </source>
</evidence>
<dbReference type="EC" id="2.8.1.1" evidence="4"/>
<dbReference type="GO" id="GO:0016784">
    <property type="term" value="F:3-mercaptopyruvate sulfurtransferase activity"/>
    <property type="evidence" value="ECO:0007669"/>
    <property type="project" value="UniProtKB-EC"/>
</dbReference>
<dbReference type="InterPro" id="IPR036873">
    <property type="entry name" value="Rhodanese-like_dom_sf"/>
</dbReference>
<dbReference type="Gene3D" id="3.40.250.10">
    <property type="entry name" value="Rhodanese-like domain"/>
    <property type="match status" value="2"/>
</dbReference>
<feature type="domain" description="Rhodanese" evidence="3">
    <location>
        <begin position="36"/>
        <end position="147"/>
    </location>
</feature>
<keyword evidence="2" id="KW-0732">Signal</keyword>
<dbReference type="Proteomes" id="UP001549320">
    <property type="component" value="Unassembled WGS sequence"/>
</dbReference>
<keyword evidence="1" id="KW-0677">Repeat</keyword>
<dbReference type="Pfam" id="PF00581">
    <property type="entry name" value="Rhodanese"/>
    <property type="match status" value="2"/>
</dbReference>
<name>A0ABV2QC19_9BURK</name>